<dbReference type="PANTHER" id="PTHR30069">
    <property type="entry name" value="TONB-DEPENDENT OUTER MEMBRANE RECEPTOR"/>
    <property type="match status" value="1"/>
</dbReference>
<dbReference type="PANTHER" id="PTHR30069:SF41">
    <property type="entry name" value="HEME_HEMOPEXIN UTILIZATION PROTEIN C"/>
    <property type="match status" value="1"/>
</dbReference>
<comment type="subcellular location">
    <subcellularLocation>
        <location evidence="1">Cell outer membrane</location>
        <topology evidence="1">Multi-pass membrane protein</topology>
    </subcellularLocation>
</comment>
<keyword evidence="2" id="KW-0813">Transport</keyword>
<evidence type="ECO:0000256" key="5">
    <source>
        <dbReference type="ARBA" id="ARBA00023136"/>
    </source>
</evidence>
<dbReference type="Gene3D" id="2.40.170.20">
    <property type="entry name" value="TonB-dependent receptor, beta-barrel domain"/>
    <property type="match status" value="1"/>
</dbReference>
<dbReference type="EMBL" id="LAZR01058361">
    <property type="protein sequence ID" value="KKK70062.1"/>
    <property type="molecule type" value="Genomic_DNA"/>
</dbReference>
<comment type="caution">
    <text evidence="8">The sequence shown here is derived from an EMBL/GenBank/DDBJ whole genome shotgun (WGS) entry which is preliminary data.</text>
</comment>
<proteinExistence type="predicted"/>
<dbReference type="InterPro" id="IPR039426">
    <property type="entry name" value="TonB-dep_rcpt-like"/>
</dbReference>
<evidence type="ECO:0000256" key="3">
    <source>
        <dbReference type="ARBA" id="ARBA00022692"/>
    </source>
</evidence>
<feature type="non-terminal residue" evidence="8">
    <location>
        <position position="1"/>
    </location>
</feature>
<dbReference type="Pfam" id="PF00593">
    <property type="entry name" value="TonB_dep_Rec_b-barrel"/>
    <property type="match status" value="1"/>
</dbReference>
<dbReference type="InterPro" id="IPR010917">
    <property type="entry name" value="TonB_rcpt_CS"/>
</dbReference>
<keyword evidence="3" id="KW-0812">Transmembrane</keyword>
<dbReference type="PROSITE" id="PS01156">
    <property type="entry name" value="TONB_DEPENDENT_REC_2"/>
    <property type="match status" value="1"/>
</dbReference>
<evidence type="ECO:0000256" key="4">
    <source>
        <dbReference type="ARBA" id="ARBA00023077"/>
    </source>
</evidence>
<feature type="domain" description="TonB-dependent receptor-like beta-barrel" evidence="7">
    <location>
        <begin position="16"/>
        <end position="270"/>
    </location>
</feature>
<evidence type="ECO:0000313" key="8">
    <source>
        <dbReference type="EMBL" id="KKK70062.1"/>
    </source>
</evidence>
<protein>
    <recommendedName>
        <fullName evidence="7">TonB-dependent receptor-like beta-barrel domain-containing protein</fullName>
    </recommendedName>
</protein>
<evidence type="ECO:0000256" key="2">
    <source>
        <dbReference type="ARBA" id="ARBA00022448"/>
    </source>
</evidence>
<sequence>NDPACVSDGAGGCLEVQYENSHSGTAPLVALKWQAYKGLQFYIRHSEALRMPSLFESTSGWSVSPVLDIPLKPEHAKNQEIGLNYLTDALLTDNYKVGFKLAYFQNHVDDYLTRTQPNAWEQKQGGLNDFFRMRNIDSLDLNGWELNFSYDTKYWLAELSGTHYTQIEVCNVGSYVRYYCNDWGLPESYINNMIPPNWHASAHLGLRLFEQRLEAGLRGTFMGERNSIPRYNAPTGFNEPVLWHSYNLLDIYASYKFNDDTTLDFTIDNVTDRYYLDALSLGLVPAPGRTARLSLTYNF</sequence>
<keyword evidence="6" id="KW-0998">Cell outer membrane</keyword>
<dbReference type="GO" id="GO:0044718">
    <property type="term" value="P:siderophore transmembrane transport"/>
    <property type="evidence" value="ECO:0007669"/>
    <property type="project" value="TreeGrafter"/>
</dbReference>
<organism evidence="8">
    <name type="scientific">marine sediment metagenome</name>
    <dbReference type="NCBI Taxonomy" id="412755"/>
    <lineage>
        <taxon>unclassified sequences</taxon>
        <taxon>metagenomes</taxon>
        <taxon>ecological metagenomes</taxon>
    </lineage>
</organism>
<evidence type="ECO:0000256" key="1">
    <source>
        <dbReference type="ARBA" id="ARBA00004571"/>
    </source>
</evidence>
<reference evidence="8" key="1">
    <citation type="journal article" date="2015" name="Nature">
        <title>Complex archaea that bridge the gap between prokaryotes and eukaryotes.</title>
        <authorList>
            <person name="Spang A."/>
            <person name="Saw J.H."/>
            <person name="Jorgensen S.L."/>
            <person name="Zaremba-Niedzwiedzka K."/>
            <person name="Martijn J."/>
            <person name="Lind A.E."/>
            <person name="van Eijk R."/>
            <person name="Schleper C."/>
            <person name="Guy L."/>
            <person name="Ettema T.J."/>
        </authorList>
    </citation>
    <scope>NUCLEOTIDE SEQUENCE</scope>
</reference>
<dbReference type="InterPro" id="IPR036942">
    <property type="entry name" value="Beta-barrel_TonB_sf"/>
</dbReference>
<dbReference type="AlphaFoldDB" id="A0A0F8XLW3"/>
<gene>
    <name evidence="8" type="ORF">LCGC14_2927770</name>
</gene>
<evidence type="ECO:0000259" key="7">
    <source>
        <dbReference type="Pfam" id="PF00593"/>
    </source>
</evidence>
<keyword evidence="5" id="KW-0472">Membrane</keyword>
<dbReference type="SUPFAM" id="SSF56935">
    <property type="entry name" value="Porins"/>
    <property type="match status" value="1"/>
</dbReference>
<dbReference type="PROSITE" id="PS52016">
    <property type="entry name" value="TONB_DEPENDENT_REC_3"/>
    <property type="match status" value="1"/>
</dbReference>
<name>A0A0F8XLW3_9ZZZZ</name>
<accession>A0A0F8XLW3</accession>
<dbReference type="GO" id="GO:0009279">
    <property type="term" value="C:cell outer membrane"/>
    <property type="evidence" value="ECO:0007669"/>
    <property type="project" value="UniProtKB-SubCell"/>
</dbReference>
<evidence type="ECO:0000256" key="6">
    <source>
        <dbReference type="ARBA" id="ARBA00023237"/>
    </source>
</evidence>
<keyword evidence="4" id="KW-0798">TonB box</keyword>
<dbReference type="InterPro" id="IPR000531">
    <property type="entry name" value="Beta-barrel_TonB"/>
</dbReference>
<dbReference type="GO" id="GO:0015344">
    <property type="term" value="F:siderophore uptake transmembrane transporter activity"/>
    <property type="evidence" value="ECO:0007669"/>
    <property type="project" value="TreeGrafter"/>
</dbReference>